<feature type="transmembrane region" description="Helical" evidence="2">
    <location>
        <begin position="29"/>
        <end position="51"/>
    </location>
</feature>
<keyword evidence="2" id="KW-0472">Membrane</keyword>
<gene>
    <name evidence="3" type="ORF">SAMN05216252_101563</name>
</gene>
<dbReference type="RefSeq" id="WP_089221951.1">
    <property type="nucleotide sequence ID" value="NZ_FZOF01000001.1"/>
</dbReference>
<organism evidence="3 4">
    <name type="scientific">Actinacidiphila glaucinigra</name>
    <dbReference type="NCBI Taxonomy" id="235986"/>
    <lineage>
        <taxon>Bacteria</taxon>
        <taxon>Bacillati</taxon>
        <taxon>Actinomycetota</taxon>
        <taxon>Actinomycetes</taxon>
        <taxon>Kitasatosporales</taxon>
        <taxon>Streptomycetaceae</taxon>
        <taxon>Actinacidiphila</taxon>
    </lineage>
</organism>
<feature type="region of interest" description="Disordered" evidence="1">
    <location>
        <begin position="179"/>
        <end position="219"/>
    </location>
</feature>
<proteinExistence type="predicted"/>
<reference evidence="3 4" key="1">
    <citation type="submission" date="2017-06" db="EMBL/GenBank/DDBJ databases">
        <authorList>
            <person name="Kim H.J."/>
            <person name="Triplett B.A."/>
        </authorList>
    </citation>
    <scope>NUCLEOTIDE SEQUENCE [LARGE SCALE GENOMIC DNA]</scope>
    <source>
        <strain evidence="3 4">CGMCC 4.1858</strain>
    </source>
</reference>
<dbReference type="InterPro" id="IPR019051">
    <property type="entry name" value="Trp_biosyn_TM_oprn/chp"/>
</dbReference>
<accession>A0A238ZU48</accession>
<dbReference type="AlphaFoldDB" id="A0A238ZU48"/>
<feature type="transmembrane region" description="Helical" evidence="2">
    <location>
        <begin position="148"/>
        <end position="169"/>
    </location>
</feature>
<evidence type="ECO:0000256" key="2">
    <source>
        <dbReference type="SAM" id="Phobius"/>
    </source>
</evidence>
<protein>
    <submittedName>
        <fullName evidence="3">Trp region conserved hypothetical membrane protein</fullName>
    </submittedName>
</protein>
<name>A0A238ZU48_9ACTN</name>
<dbReference type="Pfam" id="PF09534">
    <property type="entry name" value="Trp_oprn_chp"/>
    <property type="match status" value="1"/>
</dbReference>
<dbReference type="Proteomes" id="UP000198280">
    <property type="component" value="Unassembled WGS sequence"/>
</dbReference>
<evidence type="ECO:0000313" key="4">
    <source>
        <dbReference type="Proteomes" id="UP000198280"/>
    </source>
</evidence>
<feature type="compositionally biased region" description="Basic and acidic residues" evidence="1">
    <location>
        <begin position="198"/>
        <end position="219"/>
    </location>
</feature>
<evidence type="ECO:0000256" key="1">
    <source>
        <dbReference type="SAM" id="MobiDB-lite"/>
    </source>
</evidence>
<keyword evidence="4" id="KW-1185">Reference proteome</keyword>
<keyword evidence="2" id="KW-1133">Transmembrane helix</keyword>
<dbReference type="EMBL" id="FZOF01000001">
    <property type="protein sequence ID" value="SNR86880.1"/>
    <property type="molecule type" value="Genomic_DNA"/>
</dbReference>
<feature type="transmembrane region" description="Helical" evidence="2">
    <location>
        <begin position="99"/>
        <end position="120"/>
    </location>
</feature>
<dbReference type="NCBIfam" id="TIGR02234">
    <property type="entry name" value="trp_oprn_chp"/>
    <property type="match status" value="1"/>
</dbReference>
<evidence type="ECO:0000313" key="3">
    <source>
        <dbReference type="EMBL" id="SNR86880.1"/>
    </source>
</evidence>
<keyword evidence="2" id="KW-0812">Transmembrane</keyword>
<sequence length="219" mass="21436">MSSPAPQPSTVAEPAAEPAARRAGGRGSLVLALASGVLGAAVVLLASSKTWQEGSAPFADGGMPVRVSGHQVTGVPGALALVGLAALVAVFAVRGAGRLLVGGLLALCGAGALAAALLAFGDTAALDAAAATASGLSRTTVNGSSTSAWPGVSAAGGVLLLLAGTVALLRARTWPGMSDRYDRDTPKAAPPARTAAGGEERPEDLWKALDRGEDPTESP</sequence>
<feature type="transmembrane region" description="Helical" evidence="2">
    <location>
        <begin position="71"/>
        <end position="92"/>
    </location>
</feature>
<dbReference type="InterPro" id="IPR011746">
    <property type="entry name" value="Trp_synth-assoc_CHP"/>
</dbReference>